<evidence type="ECO:0000313" key="1">
    <source>
        <dbReference type="EMBL" id="MED6226389.1"/>
    </source>
</evidence>
<evidence type="ECO:0000313" key="2">
    <source>
        <dbReference type="Proteomes" id="UP001341840"/>
    </source>
</evidence>
<gene>
    <name evidence="1" type="ORF">PIB30_103216</name>
</gene>
<proteinExistence type="predicted"/>
<sequence>GRLPIHIRLKHSISGYSLCDDSPETLTPTRQSLAKCQGYPQLKQLVPLARHAQSQVVTVTPTSPTWSSTMRSSAPLALPPWLSLRKSRSITRTLTSMPTIIRTIPPHTSMAEATERLIHALKATTSWSKVATKVSQWQLLLAFLKIAILSQQSSAHLHISINSVKVLFPNKLN</sequence>
<comment type="caution">
    <text evidence="1">The sequence shown here is derived from an EMBL/GenBank/DDBJ whole genome shotgun (WGS) entry which is preliminary data.</text>
</comment>
<dbReference type="Proteomes" id="UP001341840">
    <property type="component" value="Unassembled WGS sequence"/>
</dbReference>
<name>A0ABU6ZWP1_9FABA</name>
<accession>A0ABU6ZWP1</accession>
<keyword evidence="2" id="KW-1185">Reference proteome</keyword>
<protein>
    <submittedName>
        <fullName evidence="1">Uncharacterized protein</fullName>
    </submittedName>
</protein>
<organism evidence="1 2">
    <name type="scientific">Stylosanthes scabra</name>
    <dbReference type="NCBI Taxonomy" id="79078"/>
    <lineage>
        <taxon>Eukaryota</taxon>
        <taxon>Viridiplantae</taxon>
        <taxon>Streptophyta</taxon>
        <taxon>Embryophyta</taxon>
        <taxon>Tracheophyta</taxon>
        <taxon>Spermatophyta</taxon>
        <taxon>Magnoliopsida</taxon>
        <taxon>eudicotyledons</taxon>
        <taxon>Gunneridae</taxon>
        <taxon>Pentapetalae</taxon>
        <taxon>rosids</taxon>
        <taxon>fabids</taxon>
        <taxon>Fabales</taxon>
        <taxon>Fabaceae</taxon>
        <taxon>Papilionoideae</taxon>
        <taxon>50 kb inversion clade</taxon>
        <taxon>dalbergioids sensu lato</taxon>
        <taxon>Dalbergieae</taxon>
        <taxon>Pterocarpus clade</taxon>
        <taxon>Stylosanthes</taxon>
    </lineage>
</organism>
<dbReference type="EMBL" id="JASCZI010275173">
    <property type="protein sequence ID" value="MED6226389.1"/>
    <property type="molecule type" value="Genomic_DNA"/>
</dbReference>
<reference evidence="1 2" key="1">
    <citation type="journal article" date="2023" name="Plants (Basel)">
        <title>Bridging the Gap: Combining Genomics and Transcriptomics Approaches to Understand Stylosanthes scabra, an Orphan Legume from the Brazilian Caatinga.</title>
        <authorList>
            <person name="Ferreira-Neto J.R.C."/>
            <person name="da Silva M.D."/>
            <person name="Binneck E."/>
            <person name="de Melo N.F."/>
            <person name="da Silva R.H."/>
            <person name="de Melo A.L.T.M."/>
            <person name="Pandolfi V."/>
            <person name="Bustamante F.O."/>
            <person name="Brasileiro-Vidal A.C."/>
            <person name="Benko-Iseppon A.M."/>
        </authorList>
    </citation>
    <scope>NUCLEOTIDE SEQUENCE [LARGE SCALE GENOMIC DNA]</scope>
    <source>
        <tissue evidence="1">Leaves</tissue>
    </source>
</reference>
<feature type="non-terminal residue" evidence="1">
    <location>
        <position position="1"/>
    </location>
</feature>